<accession>A0A9P5XGZ2</accession>
<keyword evidence="2" id="KW-1185">Reference proteome</keyword>
<protein>
    <submittedName>
        <fullName evidence="1">Uncharacterized protein</fullName>
    </submittedName>
</protein>
<gene>
    <name evidence="1" type="ORF">P691DRAFT_456851</name>
</gene>
<dbReference type="AlphaFoldDB" id="A0A9P5XGZ2"/>
<organism evidence="1 2">
    <name type="scientific">Macrolepiota fuliginosa MF-IS2</name>
    <dbReference type="NCBI Taxonomy" id="1400762"/>
    <lineage>
        <taxon>Eukaryota</taxon>
        <taxon>Fungi</taxon>
        <taxon>Dikarya</taxon>
        <taxon>Basidiomycota</taxon>
        <taxon>Agaricomycotina</taxon>
        <taxon>Agaricomycetes</taxon>
        <taxon>Agaricomycetidae</taxon>
        <taxon>Agaricales</taxon>
        <taxon>Agaricineae</taxon>
        <taxon>Agaricaceae</taxon>
        <taxon>Macrolepiota</taxon>
    </lineage>
</organism>
<evidence type="ECO:0000313" key="1">
    <source>
        <dbReference type="EMBL" id="KAF9450540.1"/>
    </source>
</evidence>
<reference evidence="1" key="1">
    <citation type="submission" date="2020-11" db="EMBL/GenBank/DDBJ databases">
        <authorList>
            <consortium name="DOE Joint Genome Institute"/>
            <person name="Ahrendt S."/>
            <person name="Riley R."/>
            <person name="Andreopoulos W."/>
            <person name="Labutti K."/>
            <person name="Pangilinan J."/>
            <person name="Ruiz-Duenas F.J."/>
            <person name="Barrasa J.M."/>
            <person name="Sanchez-Garcia M."/>
            <person name="Camarero S."/>
            <person name="Miyauchi S."/>
            <person name="Serrano A."/>
            <person name="Linde D."/>
            <person name="Babiker R."/>
            <person name="Drula E."/>
            <person name="Ayuso-Fernandez I."/>
            <person name="Pacheco R."/>
            <person name="Padilla G."/>
            <person name="Ferreira P."/>
            <person name="Barriuso J."/>
            <person name="Kellner H."/>
            <person name="Castanera R."/>
            <person name="Alfaro M."/>
            <person name="Ramirez L."/>
            <person name="Pisabarro A.G."/>
            <person name="Kuo A."/>
            <person name="Tritt A."/>
            <person name="Lipzen A."/>
            <person name="He G."/>
            <person name="Yan M."/>
            <person name="Ng V."/>
            <person name="Cullen D."/>
            <person name="Martin F."/>
            <person name="Rosso M.-N."/>
            <person name="Henrissat B."/>
            <person name="Hibbett D."/>
            <person name="Martinez A.T."/>
            <person name="Grigoriev I.V."/>
        </authorList>
    </citation>
    <scope>NUCLEOTIDE SEQUENCE</scope>
    <source>
        <strain evidence="1">MF-IS2</strain>
    </source>
</reference>
<comment type="caution">
    <text evidence="1">The sequence shown here is derived from an EMBL/GenBank/DDBJ whole genome shotgun (WGS) entry which is preliminary data.</text>
</comment>
<evidence type="ECO:0000313" key="2">
    <source>
        <dbReference type="Proteomes" id="UP000807342"/>
    </source>
</evidence>
<name>A0A9P5XGZ2_9AGAR</name>
<dbReference type="Proteomes" id="UP000807342">
    <property type="component" value="Unassembled WGS sequence"/>
</dbReference>
<proteinExistence type="predicted"/>
<sequence>MWRRNGSRRRGWQWDILERTRGLAKAIRKAHANTCIVLDRALDYIKAAACPVREDPHEREKIVYQSLDRVSAVVVRIGKDRPSFWVTIVRPQLLTMSTRRSGVLCRAREGTIAMRTIPLALLAYYKTPKAYGPRPRASKEPPVCFSFEIKPSRRGTNSRYAATLIRCTYISTSAYVGVNHRTSH</sequence>
<dbReference type="EMBL" id="MU151102">
    <property type="protein sequence ID" value="KAF9450540.1"/>
    <property type="molecule type" value="Genomic_DNA"/>
</dbReference>